<evidence type="ECO:0000313" key="3">
    <source>
        <dbReference type="Proteomes" id="UP000321814"/>
    </source>
</evidence>
<feature type="transmembrane region" description="Helical" evidence="1">
    <location>
        <begin position="41"/>
        <end position="59"/>
    </location>
</feature>
<dbReference type="AlphaFoldDB" id="A0A5C8LLM0"/>
<dbReference type="EMBL" id="VRLR01000023">
    <property type="protein sequence ID" value="TXK77194.1"/>
    <property type="molecule type" value="Genomic_DNA"/>
</dbReference>
<proteinExistence type="predicted"/>
<keyword evidence="1" id="KW-0812">Transmembrane</keyword>
<protein>
    <submittedName>
        <fullName evidence="2">Uncharacterized protein</fullName>
    </submittedName>
</protein>
<name>A0A5C8LLM0_9GAMM</name>
<evidence type="ECO:0000256" key="1">
    <source>
        <dbReference type="SAM" id="Phobius"/>
    </source>
</evidence>
<accession>A0A5C8LLM0</accession>
<dbReference type="Proteomes" id="UP000321814">
    <property type="component" value="Unassembled WGS sequence"/>
</dbReference>
<comment type="caution">
    <text evidence="2">The sequence shown here is derived from an EMBL/GenBank/DDBJ whole genome shotgun (WGS) entry which is preliminary data.</text>
</comment>
<keyword evidence="1" id="KW-1133">Transmembrane helix</keyword>
<dbReference type="OrthoDB" id="5767765at2"/>
<evidence type="ECO:0000313" key="2">
    <source>
        <dbReference type="EMBL" id="TXK77194.1"/>
    </source>
</evidence>
<keyword evidence="1" id="KW-0472">Membrane</keyword>
<organism evidence="2 3">
    <name type="scientific">Rheinheimera tangshanensis</name>
    <dbReference type="NCBI Taxonomy" id="400153"/>
    <lineage>
        <taxon>Bacteria</taxon>
        <taxon>Pseudomonadati</taxon>
        <taxon>Pseudomonadota</taxon>
        <taxon>Gammaproteobacteria</taxon>
        <taxon>Chromatiales</taxon>
        <taxon>Chromatiaceae</taxon>
        <taxon>Rheinheimera</taxon>
    </lineage>
</organism>
<keyword evidence="3" id="KW-1185">Reference proteome</keyword>
<reference evidence="2 3" key="1">
    <citation type="submission" date="2019-08" db="EMBL/GenBank/DDBJ databases">
        <title>Draft genome analysis of Rheinheimera tangshanensis isolated from the roots of fresh rice plants (Oryza sativa).</title>
        <authorList>
            <person name="Yu Q."/>
            <person name="Qi Y."/>
            <person name="Zhang H."/>
            <person name="Pu J."/>
        </authorList>
    </citation>
    <scope>NUCLEOTIDE SEQUENCE [LARGE SCALE GENOMIC DNA]</scope>
    <source>
        <strain evidence="2 3">JA3-B52</strain>
    </source>
</reference>
<feature type="transmembrane region" description="Helical" evidence="1">
    <location>
        <begin position="6"/>
        <end position="29"/>
    </location>
</feature>
<dbReference type="RefSeq" id="WP_147905549.1">
    <property type="nucleotide sequence ID" value="NZ_BAAAGC010000004.1"/>
</dbReference>
<gene>
    <name evidence="2" type="ORF">FU839_18505</name>
</gene>
<sequence length="171" mass="19243">MYLSEIGWHLYALLFIVCLVLPALILWALVYFKPLWLRQSLWLFSFCSLCFLLLSLKFSNNTLLMTENSLELKAGLYQTKIDDIHSAQSKVSVVFCDELGEFKPVVAVNAINLPNYKVGWYRLANQQTAFVMLIGDIDKVTVVSTKNAIALISGDINRDNAGAGMQAKAFR</sequence>